<protein>
    <submittedName>
        <fullName evidence="2">Uncharacterized protein</fullName>
    </submittedName>
</protein>
<comment type="caution">
    <text evidence="2">The sequence shown here is derived from an EMBL/GenBank/DDBJ whole genome shotgun (WGS) entry which is preliminary data.</text>
</comment>
<evidence type="ECO:0000256" key="1">
    <source>
        <dbReference type="SAM" id="MobiDB-lite"/>
    </source>
</evidence>
<reference evidence="2" key="2">
    <citation type="journal article" date="2020" name="Nat. Commun.">
        <title>Large-scale genome sequencing of mycorrhizal fungi provides insights into the early evolution of symbiotic traits.</title>
        <authorList>
            <person name="Miyauchi S."/>
            <person name="Kiss E."/>
            <person name="Kuo A."/>
            <person name="Drula E."/>
            <person name="Kohler A."/>
            <person name="Sanchez-Garcia M."/>
            <person name="Morin E."/>
            <person name="Andreopoulos B."/>
            <person name="Barry K.W."/>
            <person name="Bonito G."/>
            <person name="Buee M."/>
            <person name="Carver A."/>
            <person name="Chen C."/>
            <person name="Cichocki N."/>
            <person name="Clum A."/>
            <person name="Culley D."/>
            <person name="Crous P.W."/>
            <person name="Fauchery L."/>
            <person name="Girlanda M."/>
            <person name="Hayes R.D."/>
            <person name="Keri Z."/>
            <person name="LaButti K."/>
            <person name="Lipzen A."/>
            <person name="Lombard V."/>
            <person name="Magnuson J."/>
            <person name="Maillard F."/>
            <person name="Murat C."/>
            <person name="Nolan M."/>
            <person name="Ohm R.A."/>
            <person name="Pangilinan J."/>
            <person name="Pereira M.F."/>
            <person name="Perotto S."/>
            <person name="Peter M."/>
            <person name="Pfister S."/>
            <person name="Riley R."/>
            <person name="Sitrit Y."/>
            <person name="Stielow J.B."/>
            <person name="Szollosi G."/>
            <person name="Zifcakova L."/>
            <person name="Stursova M."/>
            <person name="Spatafora J.W."/>
            <person name="Tedersoo L."/>
            <person name="Vaario L.M."/>
            <person name="Yamada A."/>
            <person name="Yan M."/>
            <person name="Wang P."/>
            <person name="Xu J."/>
            <person name="Bruns T."/>
            <person name="Baldrian P."/>
            <person name="Vilgalys R."/>
            <person name="Dunand C."/>
            <person name="Henrissat B."/>
            <person name="Grigoriev I.V."/>
            <person name="Hibbett D."/>
            <person name="Nagy L.G."/>
            <person name="Martin F.M."/>
        </authorList>
    </citation>
    <scope>NUCLEOTIDE SEQUENCE</scope>
    <source>
        <strain evidence="2">BED1</strain>
    </source>
</reference>
<dbReference type="AlphaFoldDB" id="A0AAD4GJG9"/>
<dbReference type="Proteomes" id="UP001194468">
    <property type="component" value="Unassembled WGS sequence"/>
</dbReference>
<evidence type="ECO:0000313" key="3">
    <source>
        <dbReference type="Proteomes" id="UP001194468"/>
    </source>
</evidence>
<reference evidence="2" key="1">
    <citation type="submission" date="2019-10" db="EMBL/GenBank/DDBJ databases">
        <authorList>
            <consortium name="DOE Joint Genome Institute"/>
            <person name="Kuo A."/>
            <person name="Miyauchi S."/>
            <person name="Kiss E."/>
            <person name="Drula E."/>
            <person name="Kohler A."/>
            <person name="Sanchez-Garcia M."/>
            <person name="Andreopoulos B."/>
            <person name="Barry K.W."/>
            <person name="Bonito G."/>
            <person name="Buee M."/>
            <person name="Carver A."/>
            <person name="Chen C."/>
            <person name="Cichocki N."/>
            <person name="Clum A."/>
            <person name="Culley D."/>
            <person name="Crous P.W."/>
            <person name="Fauchery L."/>
            <person name="Girlanda M."/>
            <person name="Hayes R."/>
            <person name="Keri Z."/>
            <person name="LaButti K."/>
            <person name="Lipzen A."/>
            <person name="Lombard V."/>
            <person name="Magnuson J."/>
            <person name="Maillard F."/>
            <person name="Morin E."/>
            <person name="Murat C."/>
            <person name="Nolan M."/>
            <person name="Ohm R."/>
            <person name="Pangilinan J."/>
            <person name="Pereira M."/>
            <person name="Perotto S."/>
            <person name="Peter M."/>
            <person name="Riley R."/>
            <person name="Sitrit Y."/>
            <person name="Stielow B."/>
            <person name="Szollosi G."/>
            <person name="Zifcakova L."/>
            <person name="Stursova M."/>
            <person name="Spatafora J.W."/>
            <person name="Tedersoo L."/>
            <person name="Vaario L.-M."/>
            <person name="Yamada A."/>
            <person name="Yan M."/>
            <person name="Wang P."/>
            <person name="Xu J."/>
            <person name="Bruns T."/>
            <person name="Baldrian P."/>
            <person name="Vilgalys R."/>
            <person name="Henrissat B."/>
            <person name="Grigoriev I.V."/>
            <person name="Hibbett D."/>
            <person name="Nagy L.G."/>
            <person name="Martin F.M."/>
        </authorList>
    </citation>
    <scope>NUCLEOTIDE SEQUENCE</scope>
    <source>
        <strain evidence="2">BED1</strain>
    </source>
</reference>
<name>A0AAD4GJG9_BOLED</name>
<dbReference type="EMBL" id="WHUW01000004">
    <property type="protein sequence ID" value="KAF8447822.1"/>
    <property type="molecule type" value="Genomic_DNA"/>
</dbReference>
<keyword evidence="3" id="KW-1185">Reference proteome</keyword>
<proteinExistence type="predicted"/>
<organism evidence="2 3">
    <name type="scientific">Boletus edulis BED1</name>
    <dbReference type="NCBI Taxonomy" id="1328754"/>
    <lineage>
        <taxon>Eukaryota</taxon>
        <taxon>Fungi</taxon>
        <taxon>Dikarya</taxon>
        <taxon>Basidiomycota</taxon>
        <taxon>Agaricomycotina</taxon>
        <taxon>Agaricomycetes</taxon>
        <taxon>Agaricomycetidae</taxon>
        <taxon>Boletales</taxon>
        <taxon>Boletineae</taxon>
        <taxon>Boletaceae</taxon>
        <taxon>Boletoideae</taxon>
        <taxon>Boletus</taxon>
    </lineage>
</organism>
<evidence type="ECO:0000313" key="2">
    <source>
        <dbReference type="EMBL" id="KAF8447822.1"/>
    </source>
</evidence>
<gene>
    <name evidence="2" type="ORF">L210DRAFT_3641701</name>
</gene>
<sequence length="101" mass="10833">MEISRTFLSSPGRPSQLCPPTTSPKTVGINVSQLRNLFTPKLDKNAKRSISPAMRAEIANLRVQKKVTGGVVVDPRLNRRPPVASVLKRLGLSGSSSPSSP</sequence>
<accession>A0AAD4GJG9</accession>
<feature type="region of interest" description="Disordered" evidence="1">
    <location>
        <begin position="1"/>
        <end position="26"/>
    </location>
</feature>